<feature type="region of interest" description="Disordered" evidence="1">
    <location>
        <begin position="389"/>
        <end position="410"/>
    </location>
</feature>
<gene>
    <name evidence="3" type="primary">LOC113147433</name>
</gene>
<sequence length="410" mass="43035">MIAASSSSVNCKGVGVWGIILAPVGRQQPTGRAKKRKRVRYVSEKTHEREMCAAAAAAQNGLAQHTATTARVGRPAKAGKFCSDAEESENKEGNACSTAASTRKFAVASSGGQAGGQGLGGGGRKLKELYSRQQQQKLPRLSVQKTFIVRNPINIAKTSLKATLVDNRVSVSFRFDSLSPLEVRLFFFPTGLANIQDVAPPCLFASRPRRFGVGLQQQFEATPEESPLAADCLAALQAKSSSPKEDSPDTCDLLIQLQALTTPEEAAVSAEHTAETAAGAAAQEGVRQQLTFAAFVPQNSPERRCSEDNCPGSPELSSLGSGTAAAAAAAAARQDSAPAVWRLCVLKQKVELGSRSFEVQEIFGIDGGSGVCRRPESSSTDFNVKSDAGVSAADAANPHCSSSDDHLSGR</sequence>
<dbReference type="RefSeq" id="XP_026193826.1">
    <property type="nucleotide sequence ID" value="XM_026338041.1"/>
</dbReference>
<evidence type="ECO:0000256" key="1">
    <source>
        <dbReference type="SAM" id="MobiDB-lite"/>
    </source>
</evidence>
<proteinExistence type="predicted"/>
<dbReference type="AlphaFoldDB" id="A0A6P6S0W2"/>
<reference evidence="3" key="1">
    <citation type="submission" date="2025-08" db="UniProtKB">
        <authorList>
            <consortium name="RefSeq"/>
        </authorList>
    </citation>
    <scope>IDENTIFICATION</scope>
</reference>
<dbReference type="Proteomes" id="UP000515125">
    <property type="component" value="Unplaced"/>
</dbReference>
<protein>
    <submittedName>
        <fullName evidence="3">Uncharacterized protein LOC113147433</fullName>
    </submittedName>
</protein>
<dbReference type="OrthoDB" id="10261999at2759"/>
<accession>A0A6P6S0W2</accession>
<evidence type="ECO:0000313" key="3">
    <source>
        <dbReference type="RefSeq" id="XP_026193826.1"/>
    </source>
</evidence>
<feature type="region of interest" description="Disordered" evidence="1">
    <location>
        <begin position="300"/>
        <end position="319"/>
    </location>
</feature>
<name>A0A6P6S0W2_9EIME</name>
<evidence type="ECO:0000313" key="2">
    <source>
        <dbReference type="Proteomes" id="UP000515125"/>
    </source>
</evidence>
<keyword evidence="2" id="KW-1185">Reference proteome</keyword>
<organism evidence="2 3">
    <name type="scientific">Cyclospora cayetanensis</name>
    <dbReference type="NCBI Taxonomy" id="88456"/>
    <lineage>
        <taxon>Eukaryota</taxon>
        <taxon>Sar</taxon>
        <taxon>Alveolata</taxon>
        <taxon>Apicomplexa</taxon>
        <taxon>Conoidasida</taxon>
        <taxon>Coccidia</taxon>
        <taxon>Eucoccidiorida</taxon>
        <taxon>Eimeriorina</taxon>
        <taxon>Eimeriidae</taxon>
        <taxon>Cyclospora</taxon>
    </lineage>
</organism>
<dbReference type="GeneID" id="113147433"/>